<dbReference type="KEGG" id="aacx:DEACI_0279"/>
<dbReference type="Proteomes" id="UP000836597">
    <property type="component" value="Chromosome"/>
</dbReference>
<name>A0A8S0VVJ6_9FIRM</name>
<reference evidence="2" key="1">
    <citation type="submission" date="2014-11" db="EMBL/GenBank/DDBJ databases">
        <authorList>
            <person name="Hornung B.V."/>
        </authorList>
    </citation>
    <scope>NUCLEOTIDE SEQUENCE</scope>
    <source>
        <strain evidence="2">INE</strain>
    </source>
</reference>
<evidence type="ECO:0000313" key="1">
    <source>
        <dbReference type="EMBL" id="CAA7599653.1"/>
    </source>
</evidence>
<dbReference type="EMBL" id="CDGJ01000019">
    <property type="protein sequence ID" value="CEJ06205.1"/>
    <property type="molecule type" value="Genomic_DNA"/>
</dbReference>
<sequence length="73" mass="7974">MECVEAFIQCAATKTSQPPRVVSKAKAHAFLSVMPVLVTSVGIGAKNGYWNFEHDCMANVVDFLRQFAVVAQD</sequence>
<proteinExistence type="predicted"/>
<protein>
    <submittedName>
        <fullName evidence="1">Uncharacterized protein</fullName>
    </submittedName>
</protein>
<evidence type="ECO:0000313" key="2">
    <source>
        <dbReference type="EMBL" id="CEJ06205.1"/>
    </source>
</evidence>
<keyword evidence="3" id="KW-1185">Reference proteome</keyword>
<organism evidence="1">
    <name type="scientific">Acididesulfobacillus acetoxydans</name>
    <dbReference type="NCBI Taxonomy" id="1561005"/>
    <lineage>
        <taxon>Bacteria</taxon>
        <taxon>Bacillati</taxon>
        <taxon>Bacillota</taxon>
        <taxon>Clostridia</taxon>
        <taxon>Eubacteriales</taxon>
        <taxon>Peptococcaceae</taxon>
        <taxon>Acididesulfobacillus</taxon>
    </lineage>
</organism>
<gene>
    <name evidence="1" type="ORF">DEACI_0279</name>
    <name evidence="2" type="ORF">DEACI_0652</name>
</gene>
<evidence type="ECO:0000313" key="3">
    <source>
        <dbReference type="Proteomes" id="UP001071230"/>
    </source>
</evidence>
<reference evidence="1" key="2">
    <citation type="submission" date="2020-01" db="EMBL/GenBank/DDBJ databases">
        <authorList>
            <person name="Hornung B."/>
        </authorList>
    </citation>
    <scope>NUCLEOTIDE SEQUENCE</scope>
    <source>
        <strain evidence="1">PacBioINE</strain>
    </source>
</reference>
<dbReference type="AlphaFoldDB" id="A0A8S0VVJ6"/>
<dbReference type="EMBL" id="LR746496">
    <property type="protein sequence ID" value="CAA7599653.1"/>
    <property type="molecule type" value="Genomic_DNA"/>
</dbReference>
<accession>A0A8S0VVJ6</accession>
<dbReference type="Proteomes" id="UP001071230">
    <property type="component" value="Unassembled WGS sequence"/>
</dbReference>